<name>A0ABR0LGI2_9PEZI</name>
<feature type="region of interest" description="Disordered" evidence="10">
    <location>
        <begin position="618"/>
        <end position="642"/>
    </location>
</feature>
<keyword evidence="6 9" id="KW-0067">ATP-binding</keyword>
<dbReference type="PROSITE" id="PS00108">
    <property type="entry name" value="PROTEIN_KINASE_ST"/>
    <property type="match status" value="1"/>
</dbReference>
<dbReference type="GO" id="GO:0004674">
    <property type="term" value="F:protein serine/threonine kinase activity"/>
    <property type="evidence" value="ECO:0007669"/>
    <property type="project" value="UniProtKB-EC"/>
</dbReference>
<dbReference type="Pfam" id="PF00069">
    <property type="entry name" value="Pkinase"/>
    <property type="match status" value="1"/>
</dbReference>
<feature type="region of interest" description="Disordered" evidence="10">
    <location>
        <begin position="772"/>
        <end position="825"/>
    </location>
</feature>
<comment type="catalytic activity">
    <reaction evidence="7">
        <text>L-threonyl-[protein] + ATP = O-phospho-L-threonyl-[protein] + ADP + H(+)</text>
        <dbReference type="Rhea" id="RHEA:46608"/>
        <dbReference type="Rhea" id="RHEA-COMP:11060"/>
        <dbReference type="Rhea" id="RHEA-COMP:11605"/>
        <dbReference type="ChEBI" id="CHEBI:15378"/>
        <dbReference type="ChEBI" id="CHEBI:30013"/>
        <dbReference type="ChEBI" id="CHEBI:30616"/>
        <dbReference type="ChEBI" id="CHEBI:61977"/>
        <dbReference type="ChEBI" id="CHEBI:456216"/>
        <dbReference type="EC" id="2.7.11.1"/>
    </reaction>
</comment>
<dbReference type="SMART" id="SM00220">
    <property type="entry name" value="S_TKc"/>
    <property type="match status" value="1"/>
</dbReference>
<dbReference type="PANTHER" id="PTHR44167">
    <property type="entry name" value="OVARIAN-SPECIFIC SERINE/THREONINE-PROTEIN KINASE LOK-RELATED"/>
    <property type="match status" value="1"/>
</dbReference>
<evidence type="ECO:0000256" key="4">
    <source>
        <dbReference type="ARBA" id="ARBA00022741"/>
    </source>
</evidence>
<evidence type="ECO:0000259" key="12">
    <source>
        <dbReference type="PROSITE" id="PS50011"/>
    </source>
</evidence>
<dbReference type="InterPro" id="IPR017441">
    <property type="entry name" value="Protein_kinase_ATP_BS"/>
</dbReference>
<dbReference type="SUPFAM" id="SSF49879">
    <property type="entry name" value="SMAD/FHA domain"/>
    <property type="match status" value="1"/>
</dbReference>
<dbReference type="EC" id="2.7.11.1" evidence="2"/>
<feature type="domain" description="FHA" evidence="11">
    <location>
        <begin position="122"/>
        <end position="175"/>
    </location>
</feature>
<dbReference type="InterPro" id="IPR008984">
    <property type="entry name" value="SMAD_FHA_dom_sf"/>
</dbReference>
<feature type="compositionally biased region" description="Polar residues" evidence="10">
    <location>
        <begin position="618"/>
        <end position="629"/>
    </location>
</feature>
<accession>A0ABR0LGI2</accession>
<dbReference type="PROSITE" id="PS00107">
    <property type="entry name" value="PROTEIN_KINASE_ATP"/>
    <property type="match status" value="1"/>
</dbReference>
<evidence type="ECO:0000256" key="7">
    <source>
        <dbReference type="ARBA" id="ARBA00047899"/>
    </source>
</evidence>
<dbReference type="Proteomes" id="UP001308179">
    <property type="component" value="Unassembled WGS sequence"/>
</dbReference>
<evidence type="ECO:0000256" key="9">
    <source>
        <dbReference type="PROSITE-ProRule" id="PRU10141"/>
    </source>
</evidence>
<feature type="compositionally biased region" description="Basic and acidic residues" evidence="10">
    <location>
        <begin position="911"/>
        <end position="924"/>
    </location>
</feature>
<dbReference type="Gene3D" id="2.60.200.20">
    <property type="match status" value="1"/>
</dbReference>
<dbReference type="InterPro" id="IPR000719">
    <property type="entry name" value="Prot_kinase_dom"/>
</dbReference>
<dbReference type="Gene3D" id="1.10.510.10">
    <property type="entry name" value="Transferase(Phosphotransferase) domain 1"/>
    <property type="match status" value="1"/>
</dbReference>
<dbReference type="InterPro" id="IPR008271">
    <property type="entry name" value="Ser/Thr_kinase_AS"/>
</dbReference>
<keyword evidence="14" id="KW-1185">Reference proteome</keyword>
<keyword evidence="3" id="KW-0723">Serine/threonine-protein kinase</keyword>
<feature type="domain" description="Protein kinase" evidence="12">
    <location>
        <begin position="282"/>
        <end position="570"/>
    </location>
</feature>
<keyword evidence="13" id="KW-0808">Transferase</keyword>
<comment type="similarity">
    <text evidence="1">Belongs to the protein kinase superfamily. CAMK Ser/Thr protein kinase family. CHEK2 subfamily.</text>
</comment>
<proteinExistence type="inferred from homology"/>
<evidence type="ECO:0000256" key="5">
    <source>
        <dbReference type="ARBA" id="ARBA00022777"/>
    </source>
</evidence>
<keyword evidence="5 13" id="KW-0418">Kinase</keyword>
<feature type="region of interest" description="Disordered" evidence="10">
    <location>
        <begin position="1096"/>
        <end position="1122"/>
    </location>
</feature>
<evidence type="ECO:0000313" key="14">
    <source>
        <dbReference type="Proteomes" id="UP001308179"/>
    </source>
</evidence>
<dbReference type="PANTHER" id="PTHR44167:SF24">
    <property type="entry name" value="SERINE_THREONINE-PROTEIN KINASE CHK2"/>
    <property type="match status" value="1"/>
</dbReference>
<feature type="compositionally biased region" description="Polar residues" evidence="10">
    <location>
        <begin position="725"/>
        <end position="739"/>
    </location>
</feature>
<reference evidence="13 14" key="1">
    <citation type="submission" date="2023-08" db="EMBL/GenBank/DDBJ databases">
        <title>Black Yeasts Isolated from many extreme environments.</title>
        <authorList>
            <person name="Coleine C."/>
            <person name="Stajich J.E."/>
            <person name="Selbmann L."/>
        </authorList>
    </citation>
    <scope>NUCLEOTIDE SEQUENCE [LARGE SCALE GENOMIC DNA]</scope>
    <source>
        <strain evidence="13 14">CCFEE 5386</strain>
    </source>
</reference>
<evidence type="ECO:0000256" key="3">
    <source>
        <dbReference type="ARBA" id="ARBA00022527"/>
    </source>
</evidence>
<dbReference type="SMART" id="SM00240">
    <property type="entry name" value="FHA"/>
    <property type="match status" value="1"/>
</dbReference>
<comment type="catalytic activity">
    <reaction evidence="8">
        <text>L-seryl-[protein] + ATP = O-phospho-L-seryl-[protein] + ADP + H(+)</text>
        <dbReference type="Rhea" id="RHEA:17989"/>
        <dbReference type="Rhea" id="RHEA-COMP:9863"/>
        <dbReference type="Rhea" id="RHEA-COMP:11604"/>
        <dbReference type="ChEBI" id="CHEBI:15378"/>
        <dbReference type="ChEBI" id="CHEBI:29999"/>
        <dbReference type="ChEBI" id="CHEBI:30616"/>
        <dbReference type="ChEBI" id="CHEBI:83421"/>
        <dbReference type="ChEBI" id="CHEBI:456216"/>
        <dbReference type="EC" id="2.7.11.1"/>
    </reaction>
</comment>
<dbReference type="PROSITE" id="PS50006">
    <property type="entry name" value="FHA_DOMAIN"/>
    <property type="match status" value="1"/>
</dbReference>
<sequence>MEPPSGNAEANLTQEATQCTQGAVDPRRMGRNNSGLSESDISDVICILHPCSPAAFKIVATTAERGPHNVLQNDGFADYDYGLTPSVLEEQETFILDGTGFNQAMDLALRFETEVINPTLGFVFGRNHKMCDIVLAADTYKRVSNMHFSIFMNQSGVLMLQDMSTNGTMVDDFVLKGKLTEGSQTRMLIPGSIIQVLSPKPEEVVKFIVRIPNREGYEQEYNAKFERHMHRIAVAQAVQDKQDRLLARSPAFAEPKPMPTTLHKAPLIHNQSGMHWSGGEKYNVVGLIGKGAFATVYQIATKNEGQLFAAKELEKRKFMKNGVLDRKLDNEMQIMKAISHPNIVQYVDYQDHASYLYIVMEFVPCGDLQQYLGQRGMLDETLGNTVAWQVLEALDYLHGKKITHRDIKPDNILIAKNDPTFFVVKLSDFGLSKVVKDDATFLKTFCGTLLYCAPEVFPHYDAHVAGRGQKRTRKGPSLPPTKFHSYSQSVDVWSFGAVLWYSLCLKPPFEGVADKDGRGMFDKIMMTPLDHTDLIRQGISDPAIDLLLNMLNTDPASRPLPRQCLQYAWFHKRMDDVTQNGEPLASEGDYLRGIFPIHEEEEFVEAGADPDLAQLSLDEQGSSEPSQDSNYDEASIHSGSMNFFDPRQSKRFKSEAFAFREQADNMADSSPELLHESIRIFHQPVNAPLPQAAAAAPRKLFGEISQLALGVPEVFDARAAPGLGSQASSAGHSQDSNDSALQAQQVAMRQAAAIASPSLLGAESLMRDVHMGSPARSIDSPAVDSNEPTTPRTPATDNASHTASINRLPNSVDDTTPKQPQQPKFDRQIKLDFPASFWYDPSDEGTHNVEYASKRSGLDYIAHPSFSTKDITLPANISLPDTRNGTKDITLPANISLPDTRNGSANDGDMGEQRGDMDEQRGDTDAEFDVPTLASTGGAEFVKPPPRYGKLISTPDSFTPITLNLTCRESSFGRHPTNSHVYADANDVRVPKKGIIFYFHAAGIEDVDAQGGDWTKLPGLYSGIYTDSSVGIAVNGVELKKGEQGRTNFGRVHTGDVVTVVRPGFSGKPGLSFRCELFHGEGKERRADTMPRFVVETARTGRRLGSKGKEKKDVPAAEEAAA</sequence>
<feature type="binding site" evidence="9">
    <location>
        <position position="311"/>
    </location>
    <ligand>
        <name>ATP</name>
        <dbReference type="ChEBI" id="CHEBI:30616"/>
    </ligand>
</feature>
<evidence type="ECO:0000259" key="11">
    <source>
        <dbReference type="PROSITE" id="PS50006"/>
    </source>
</evidence>
<evidence type="ECO:0000256" key="2">
    <source>
        <dbReference type="ARBA" id="ARBA00012513"/>
    </source>
</evidence>
<evidence type="ECO:0000256" key="1">
    <source>
        <dbReference type="ARBA" id="ARBA00005575"/>
    </source>
</evidence>
<gene>
    <name evidence="13" type="primary">RAD53</name>
    <name evidence="13" type="ORF">LTR32_000291</name>
</gene>
<feature type="compositionally biased region" description="Polar residues" evidence="10">
    <location>
        <begin position="786"/>
        <end position="822"/>
    </location>
</feature>
<dbReference type="EMBL" id="JAVRRR010000007">
    <property type="protein sequence ID" value="KAK5148398.1"/>
    <property type="molecule type" value="Genomic_DNA"/>
</dbReference>
<organism evidence="13 14">
    <name type="scientific">Rachicladosporium monterosium</name>
    <dbReference type="NCBI Taxonomy" id="1507873"/>
    <lineage>
        <taxon>Eukaryota</taxon>
        <taxon>Fungi</taxon>
        <taxon>Dikarya</taxon>
        <taxon>Ascomycota</taxon>
        <taxon>Pezizomycotina</taxon>
        <taxon>Dothideomycetes</taxon>
        <taxon>Dothideomycetidae</taxon>
        <taxon>Cladosporiales</taxon>
        <taxon>Cladosporiaceae</taxon>
        <taxon>Rachicladosporium</taxon>
    </lineage>
</organism>
<keyword evidence="4 9" id="KW-0547">Nucleotide-binding</keyword>
<feature type="region of interest" description="Disordered" evidence="10">
    <location>
        <begin position="723"/>
        <end position="744"/>
    </location>
</feature>
<evidence type="ECO:0000313" key="13">
    <source>
        <dbReference type="EMBL" id="KAK5148398.1"/>
    </source>
</evidence>
<protein>
    <recommendedName>
        <fullName evidence="2">non-specific serine/threonine protein kinase</fullName>
        <ecNumber evidence="2">2.7.11.1</ecNumber>
    </recommendedName>
</protein>
<dbReference type="PROSITE" id="PS50011">
    <property type="entry name" value="PROTEIN_KINASE_DOM"/>
    <property type="match status" value="1"/>
</dbReference>
<evidence type="ECO:0000256" key="8">
    <source>
        <dbReference type="ARBA" id="ARBA00048679"/>
    </source>
</evidence>
<evidence type="ECO:0000256" key="6">
    <source>
        <dbReference type="ARBA" id="ARBA00022840"/>
    </source>
</evidence>
<dbReference type="Pfam" id="PF00498">
    <property type="entry name" value="FHA"/>
    <property type="match status" value="1"/>
</dbReference>
<feature type="region of interest" description="Disordered" evidence="10">
    <location>
        <begin position="884"/>
        <end position="924"/>
    </location>
</feature>
<evidence type="ECO:0000256" key="10">
    <source>
        <dbReference type="SAM" id="MobiDB-lite"/>
    </source>
</evidence>
<feature type="region of interest" description="Disordered" evidence="10">
    <location>
        <begin position="1"/>
        <end position="34"/>
    </location>
</feature>
<dbReference type="InterPro" id="IPR000253">
    <property type="entry name" value="FHA_dom"/>
</dbReference>
<dbReference type="InterPro" id="IPR011009">
    <property type="entry name" value="Kinase-like_dom_sf"/>
</dbReference>
<dbReference type="SUPFAM" id="SSF56112">
    <property type="entry name" value="Protein kinase-like (PK-like)"/>
    <property type="match status" value="1"/>
</dbReference>
<feature type="compositionally biased region" description="Polar residues" evidence="10">
    <location>
        <begin position="8"/>
        <end position="21"/>
    </location>
</feature>
<comment type="caution">
    <text evidence="13">The sequence shown here is derived from an EMBL/GenBank/DDBJ whole genome shotgun (WGS) entry which is preliminary data.</text>
</comment>